<gene>
    <name evidence="3" type="ORF">GLS40_02815</name>
</gene>
<dbReference type="RefSeq" id="WP_160381072.1">
    <property type="nucleotide sequence ID" value="NZ_WNXQ01000001.1"/>
</dbReference>
<feature type="domain" description="DUF7282" evidence="2">
    <location>
        <begin position="27"/>
        <end position="135"/>
    </location>
</feature>
<dbReference type="Proteomes" id="UP000443843">
    <property type="component" value="Unassembled WGS sequence"/>
</dbReference>
<evidence type="ECO:0000256" key="1">
    <source>
        <dbReference type="SAM" id="SignalP"/>
    </source>
</evidence>
<accession>A0A844W2N0</accession>
<organism evidence="3 4">
    <name type="scientific">Pseudooceanicola pacificus</name>
    <dbReference type="NCBI Taxonomy" id="2676438"/>
    <lineage>
        <taxon>Bacteria</taxon>
        <taxon>Pseudomonadati</taxon>
        <taxon>Pseudomonadota</taxon>
        <taxon>Alphaproteobacteria</taxon>
        <taxon>Rhodobacterales</taxon>
        <taxon>Paracoccaceae</taxon>
        <taxon>Pseudooceanicola</taxon>
    </lineage>
</organism>
<dbReference type="Pfam" id="PF23951">
    <property type="entry name" value="DUF7282"/>
    <property type="match status" value="1"/>
</dbReference>
<sequence>MKTFVLSAVFTTLAGAALAASHSMAPMVEAMDQDVSNGVVSATKVVAPENGWMVVHRTDSEMKPGPVVGYAPLRMGDNEDVAAILMEDVKPGDMLMLMVHSEAGGMKTGSFEYTLGATEDGPIKPDGKLVMTTITAK</sequence>
<keyword evidence="4" id="KW-1185">Reference proteome</keyword>
<evidence type="ECO:0000313" key="3">
    <source>
        <dbReference type="EMBL" id="MWB76954.1"/>
    </source>
</evidence>
<name>A0A844W2N0_9RHOB</name>
<dbReference type="AlphaFoldDB" id="A0A844W2N0"/>
<reference evidence="3 4" key="1">
    <citation type="submission" date="2019-11" db="EMBL/GenBank/DDBJ databases">
        <title>Pseudooceanicola pacifica sp. nov., isolated from deep-sea sediment of the Pacific Ocean.</title>
        <authorList>
            <person name="Lyu L."/>
        </authorList>
    </citation>
    <scope>NUCLEOTIDE SEQUENCE [LARGE SCALE GENOMIC DNA]</scope>
    <source>
        <strain evidence="3 4">216_PA32_1</strain>
    </source>
</reference>
<proteinExistence type="predicted"/>
<comment type="caution">
    <text evidence="3">The sequence shown here is derived from an EMBL/GenBank/DDBJ whole genome shotgun (WGS) entry which is preliminary data.</text>
</comment>
<keyword evidence="1" id="KW-0732">Signal</keyword>
<evidence type="ECO:0000313" key="4">
    <source>
        <dbReference type="Proteomes" id="UP000443843"/>
    </source>
</evidence>
<evidence type="ECO:0000259" key="2">
    <source>
        <dbReference type="Pfam" id="PF23951"/>
    </source>
</evidence>
<feature type="chain" id="PRO_5032849041" description="DUF7282 domain-containing protein" evidence="1">
    <location>
        <begin position="20"/>
        <end position="137"/>
    </location>
</feature>
<dbReference type="InterPro" id="IPR055706">
    <property type="entry name" value="Slg1/2_DUF7282"/>
</dbReference>
<protein>
    <recommendedName>
        <fullName evidence="2">DUF7282 domain-containing protein</fullName>
    </recommendedName>
</protein>
<dbReference type="EMBL" id="WNXQ01000001">
    <property type="protein sequence ID" value="MWB76954.1"/>
    <property type="molecule type" value="Genomic_DNA"/>
</dbReference>
<feature type="signal peptide" evidence="1">
    <location>
        <begin position="1"/>
        <end position="19"/>
    </location>
</feature>